<proteinExistence type="predicted"/>
<name>A0AAD5X6H6_9FUNG</name>
<gene>
    <name evidence="1" type="ORF">HK097_006332</name>
</gene>
<accession>A0AAD5X6H6</accession>
<dbReference type="EMBL" id="JADGJD010000298">
    <property type="protein sequence ID" value="KAJ3052406.1"/>
    <property type="molecule type" value="Genomic_DNA"/>
</dbReference>
<evidence type="ECO:0000313" key="1">
    <source>
        <dbReference type="EMBL" id="KAJ3052406.1"/>
    </source>
</evidence>
<dbReference type="Proteomes" id="UP001212841">
    <property type="component" value="Unassembled WGS sequence"/>
</dbReference>
<comment type="caution">
    <text evidence="1">The sequence shown here is derived from an EMBL/GenBank/DDBJ whole genome shotgun (WGS) entry which is preliminary data.</text>
</comment>
<dbReference type="AlphaFoldDB" id="A0AAD5X6H6"/>
<organism evidence="1 2">
    <name type="scientific">Rhizophlyctis rosea</name>
    <dbReference type="NCBI Taxonomy" id="64517"/>
    <lineage>
        <taxon>Eukaryota</taxon>
        <taxon>Fungi</taxon>
        <taxon>Fungi incertae sedis</taxon>
        <taxon>Chytridiomycota</taxon>
        <taxon>Chytridiomycota incertae sedis</taxon>
        <taxon>Chytridiomycetes</taxon>
        <taxon>Rhizophlyctidales</taxon>
        <taxon>Rhizophlyctidaceae</taxon>
        <taxon>Rhizophlyctis</taxon>
    </lineage>
</organism>
<sequence>MERQSSLESTQATHETILAALVQSRRQHLELQPVVLKHNANTKVASRVLGHENFLIEDSPVKWPDKVSKWVHDRVRLEEEEQQRRVAQGKKAVVENDIGRFGKAWEVNQFEGQE</sequence>
<protein>
    <submittedName>
        <fullName evidence="1">Uncharacterized protein</fullName>
    </submittedName>
</protein>
<keyword evidence="2" id="KW-1185">Reference proteome</keyword>
<feature type="non-terminal residue" evidence="1">
    <location>
        <position position="114"/>
    </location>
</feature>
<reference evidence="1" key="1">
    <citation type="submission" date="2020-05" db="EMBL/GenBank/DDBJ databases">
        <title>Phylogenomic resolution of chytrid fungi.</title>
        <authorList>
            <person name="Stajich J.E."/>
            <person name="Amses K."/>
            <person name="Simmons R."/>
            <person name="Seto K."/>
            <person name="Myers J."/>
            <person name="Bonds A."/>
            <person name="Quandt C.A."/>
            <person name="Barry K."/>
            <person name="Liu P."/>
            <person name="Grigoriev I."/>
            <person name="Longcore J.E."/>
            <person name="James T.Y."/>
        </authorList>
    </citation>
    <scope>NUCLEOTIDE SEQUENCE</scope>
    <source>
        <strain evidence="1">JEL0318</strain>
    </source>
</reference>
<evidence type="ECO:0000313" key="2">
    <source>
        <dbReference type="Proteomes" id="UP001212841"/>
    </source>
</evidence>